<name>A0ABP0LEX1_9DINO</name>
<dbReference type="Proteomes" id="UP001642464">
    <property type="component" value="Unassembled WGS sequence"/>
</dbReference>
<feature type="compositionally biased region" description="Acidic residues" evidence="2">
    <location>
        <begin position="205"/>
        <end position="218"/>
    </location>
</feature>
<evidence type="ECO:0000256" key="1">
    <source>
        <dbReference type="SAM" id="Coils"/>
    </source>
</evidence>
<sequence length="492" mass="55283">MGSVKERLKQWESAAVPLTPEAQERKLREEREKQRKAVKIARARAARYNMTLRSLAIKTVREQSEQQKKDAQAVMEAKERAKKYVMTSRALTIVSNKNQRNLAKTFDPDVDPQLAKDMIKAVAKHQVETEAAINDPSASEKQRMSAAAKALDLPVIESDEEDDEDRVKEEPLNRSSAESSSPKAAAAEEEDEDDDEEQDAAKAADDDEDPEEDEDEDAGIVNEDLARAVAQGDEQGVNRAILKSFLEEHAPERLDEIDELLEKYQGLDVSQLFEELAATYPDPAEAEYEGEHKALEDIKESGVPEPVDDEQDDDDEGDDEDDDEEDDGLDAVERHRREAEAAEKREKDKVARMSDEEREEYFAEKERERQHAEKKDAMLKQQLDIYAKGANKENPVLSAVRGATSTRRGVSKRVSRKVEKEEADAKPRQPSVVSEGFVLSAGEQKRQSAERGSASSKWAVNVQPQLLRERMKKAGVPDKDIDALLAEESDML</sequence>
<feature type="compositionally biased region" description="Acidic residues" evidence="2">
    <location>
        <begin position="306"/>
        <end position="330"/>
    </location>
</feature>
<keyword evidence="4" id="KW-1185">Reference proteome</keyword>
<comment type="caution">
    <text evidence="3">The sequence shown here is derived from an EMBL/GenBank/DDBJ whole genome shotgun (WGS) entry which is preliminary data.</text>
</comment>
<accession>A0ABP0LEX1</accession>
<feature type="region of interest" description="Disordered" evidence="2">
    <location>
        <begin position="130"/>
        <end position="235"/>
    </location>
</feature>
<gene>
    <name evidence="3" type="ORF">SCF082_LOCUS22293</name>
</gene>
<feature type="compositionally biased region" description="Low complexity" evidence="2">
    <location>
        <begin position="175"/>
        <end position="185"/>
    </location>
</feature>
<feature type="region of interest" description="Disordered" evidence="2">
    <location>
        <begin position="278"/>
        <end position="376"/>
    </location>
</feature>
<feature type="coiled-coil region" evidence="1">
    <location>
        <begin position="24"/>
        <end position="81"/>
    </location>
</feature>
<proteinExistence type="predicted"/>
<feature type="compositionally biased region" description="Basic and acidic residues" evidence="2">
    <location>
        <begin position="416"/>
        <end position="427"/>
    </location>
</feature>
<organism evidence="3 4">
    <name type="scientific">Durusdinium trenchii</name>
    <dbReference type="NCBI Taxonomy" id="1381693"/>
    <lineage>
        <taxon>Eukaryota</taxon>
        <taxon>Sar</taxon>
        <taxon>Alveolata</taxon>
        <taxon>Dinophyceae</taxon>
        <taxon>Suessiales</taxon>
        <taxon>Symbiodiniaceae</taxon>
        <taxon>Durusdinium</taxon>
    </lineage>
</organism>
<feature type="region of interest" description="Disordered" evidence="2">
    <location>
        <begin position="402"/>
        <end position="458"/>
    </location>
</feature>
<keyword evidence="1" id="KW-0175">Coiled coil</keyword>
<feature type="compositionally biased region" description="Acidic residues" evidence="2">
    <location>
        <begin position="187"/>
        <end position="198"/>
    </location>
</feature>
<reference evidence="3 4" key="1">
    <citation type="submission" date="2024-02" db="EMBL/GenBank/DDBJ databases">
        <authorList>
            <person name="Chen Y."/>
            <person name="Shah S."/>
            <person name="Dougan E. K."/>
            <person name="Thang M."/>
            <person name="Chan C."/>
        </authorList>
    </citation>
    <scope>NUCLEOTIDE SEQUENCE [LARGE SCALE GENOMIC DNA]</scope>
</reference>
<evidence type="ECO:0000256" key="2">
    <source>
        <dbReference type="SAM" id="MobiDB-lite"/>
    </source>
</evidence>
<feature type="compositionally biased region" description="Basic and acidic residues" evidence="2">
    <location>
        <begin position="331"/>
        <end position="376"/>
    </location>
</feature>
<dbReference type="EMBL" id="CAXAMM010015965">
    <property type="protein sequence ID" value="CAK9037724.1"/>
    <property type="molecule type" value="Genomic_DNA"/>
</dbReference>
<protein>
    <submittedName>
        <fullName evidence="3">Uncharacterized protein</fullName>
    </submittedName>
</protein>
<feature type="compositionally biased region" description="Basic and acidic residues" evidence="2">
    <location>
        <begin position="289"/>
        <end position="302"/>
    </location>
</feature>
<evidence type="ECO:0000313" key="4">
    <source>
        <dbReference type="Proteomes" id="UP001642464"/>
    </source>
</evidence>
<evidence type="ECO:0000313" key="3">
    <source>
        <dbReference type="EMBL" id="CAK9037724.1"/>
    </source>
</evidence>